<dbReference type="EMBL" id="JBHLTG010000011">
    <property type="protein sequence ID" value="MFC0682185.1"/>
    <property type="molecule type" value="Genomic_DNA"/>
</dbReference>
<gene>
    <name evidence="2" type="ORF">ACFFGH_30510</name>
</gene>
<dbReference type="Proteomes" id="UP001589896">
    <property type="component" value="Unassembled WGS sequence"/>
</dbReference>
<accession>A0ABV6RYX6</accession>
<evidence type="ECO:0000313" key="2">
    <source>
        <dbReference type="EMBL" id="MFC0682185.1"/>
    </source>
</evidence>
<evidence type="ECO:0000313" key="3">
    <source>
        <dbReference type="Proteomes" id="UP001589896"/>
    </source>
</evidence>
<proteinExistence type="predicted"/>
<organism evidence="2 3">
    <name type="scientific">Lysobacter korlensis</name>
    <dbReference type="NCBI Taxonomy" id="553636"/>
    <lineage>
        <taxon>Bacteria</taxon>
        <taxon>Pseudomonadati</taxon>
        <taxon>Pseudomonadota</taxon>
        <taxon>Gammaproteobacteria</taxon>
        <taxon>Lysobacterales</taxon>
        <taxon>Lysobacteraceae</taxon>
        <taxon>Lysobacter</taxon>
    </lineage>
</organism>
<dbReference type="Gene3D" id="3.10.450.50">
    <property type="match status" value="1"/>
</dbReference>
<dbReference type="RefSeq" id="WP_386675961.1">
    <property type="nucleotide sequence ID" value="NZ_JBHLTG010000011.1"/>
</dbReference>
<dbReference type="InterPro" id="IPR037401">
    <property type="entry name" value="SnoaL-like"/>
</dbReference>
<dbReference type="Pfam" id="PF12680">
    <property type="entry name" value="SnoaL_2"/>
    <property type="match status" value="1"/>
</dbReference>
<evidence type="ECO:0000259" key="1">
    <source>
        <dbReference type="Pfam" id="PF12680"/>
    </source>
</evidence>
<comment type="caution">
    <text evidence="2">The sequence shown here is derived from an EMBL/GenBank/DDBJ whole genome shotgun (WGS) entry which is preliminary data.</text>
</comment>
<sequence>MADERSDDLIRWMESYLRAWTSNAPDDIRALFTADARYFTDPWTDPWNGQDAIVEQWIARDDEAGTWEFSWSPVAVTDEVAVVQGETRYKDGRTYSNLWLIRLDPDGRAREFTEYWMDQADPS</sequence>
<feature type="domain" description="SnoaL-like" evidence="1">
    <location>
        <begin position="14"/>
        <end position="98"/>
    </location>
</feature>
<name>A0ABV6RYX6_9GAMM</name>
<keyword evidence="3" id="KW-1185">Reference proteome</keyword>
<protein>
    <submittedName>
        <fullName evidence="2">Nuclear transport factor 2 family protein</fullName>
    </submittedName>
</protein>
<reference evidence="2 3" key="1">
    <citation type="submission" date="2024-09" db="EMBL/GenBank/DDBJ databases">
        <authorList>
            <person name="Sun Q."/>
            <person name="Mori K."/>
        </authorList>
    </citation>
    <scope>NUCLEOTIDE SEQUENCE [LARGE SCALE GENOMIC DNA]</scope>
    <source>
        <strain evidence="2 3">KCTC 23076</strain>
    </source>
</reference>
<dbReference type="InterPro" id="IPR032710">
    <property type="entry name" value="NTF2-like_dom_sf"/>
</dbReference>
<dbReference type="SUPFAM" id="SSF54427">
    <property type="entry name" value="NTF2-like"/>
    <property type="match status" value="1"/>
</dbReference>